<dbReference type="Gene3D" id="3.30.505.50">
    <property type="entry name" value="Sigma 54 modulation/S30EA ribosomal protein, C-terminal domain"/>
    <property type="match status" value="1"/>
</dbReference>
<dbReference type="AlphaFoldDB" id="A0A2K1NZN8"/>
<evidence type="ECO:0000313" key="6">
    <source>
        <dbReference type="Proteomes" id="UP000236434"/>
    </source>
</evidence>
<dbReference type="HAMAP" id="MF_00839">
    <property type="entry name" value="HPF"/>
    <property type="match status" value="1"/>
</dbReference>
<comment type="subunit">
    <text evidence="2">Interacts with 100S ribosomes.</text>
</comment>
<dbReference type="InterPro" id="IPR003489">
    <property type="entry name" value="RHF/RaiA"/>
</dbReference>
<dbReference type="PANTHER" id="PTHR33231">
    <property type="entry name" value="30S RIBOSOMAL PROTEIN"/>
    <property type="match status" value="1"/>
</dbReference>
<dbReference type="PANTHER" id="PTHR33231:SF1">
    <property type="entry name" value="30S RIBOSOMAL PROTEIN"/>
    <property type="match status" value="1"/>
</dbReference>
<dbReference type="Pfam" id="PF16321">
    <property type="entry name" value="Ribosom_S30AE_C"/>
    <property type="match status" value="1"/>
</dbReference>
<protein>
    <recommendedName>
        <fullName evidence="2">Ribosome hibernation promoting factor</fullName>
        <shortName evidence="2">HPF</shortName>
    </recommendedName>
</protein>
<reference evidence="5 6" key="1">
    <citation type="submission" date="2013-12" db="EMBL/GenBank/DDBJ databases">
        <title>Comparative genomics of Petrotoga isolates.</title>
        <authorList>
            <person name="Nesbo C.L."/>
            <person name="Charchuk R."/>
            <person name="Chow K."/>
        </authorList>
    </citation>
    <scope>NUCLEOTIDE SEQUENCE [LARGE SCALE GENOMIC DNA]</scope>
    <source>
        <strain evidence="5 6">DSM 13574</strain>
    </source>
</reference>
<comment type="similarity">
    <text evidence="2">Belongs to the HPF/YfiA ribosome-associated protein family. Long HPF subfamily.</text>
</comment>
<feature type="domain" description="Sigma 54 modulation/S30EA ribosomal protein C-terminal" evidence="4">
    <location>
        <begin position="140"/>
        <end position="194"/>
    </location>
</feature>
<dbReference type="InterPro" id="IPR050574">
    <property type="entry name" value="HPF/YfiA_ribosome-assoc"/>
</dbReference>
<dbReference type="CDD" id="cd00552">
    <property type="entry name" value="RaiA"/>
    <property type="match status" value="1"/>
</dbReference>
<dbReference type="InterPro" id="IPR034694">
    <property type="entry name" value="HPF_long/plastid"/>
</dbReference>
<dbReference type="InterPro" id="IPR036567">
    <property type="entry name" value="RHF-like"/>
</dbReference>
<keyword evidence="1 2" id="KW-0810">Translation regulation</keyword>
<keyword evidence="5" id="KW-0687">Ribonucleoprotein</keyword>
<evidence type="ECO:0000256" key="1">
    <source>
        <dbReference type="ARBA" id="ARBA00022845"/>
    </source>
</evidence>
<dbReference type="InterPro" id="IPR032528">
    <property type="entry name" value="Ribosom_S30AE_C"/>
</dbReference>
<dbReference type="EMBL" id="AZRL01000016">
    <property type="protein sequence ID" value="PNR95998.1"/>
    <property type="molecule type" value="Genomic_DNA"/>
</dbReference>
<dbReference type="InterPro" id="IPR038416">
    <property type="entry name" value="Ribosom_S30AE_C_sf"/>
</dbReference>
<comment type="function">
    <text evidence="2">Required for dimerization of active 70S ribosomes into 100S ribosomes in stationary phase; 100S ribosomes are translationally inactive and sometimes present during exponential growth.</text>
</comment>
<dbReference type="OrthoDB" id="9794975at2"/>
<evidence type="ECO:0000256" key="3">
    <source>
        <dbReference type="SAM" id="Coils"/>
    </source>
</evidence>
<organism evidence="5 6">
    <name type="scientific">Petrotoga olearia DSM 13574</name>
    <dbReference type="NCBI Taxonomy" id="1122955"/>
    <lineage>
        <taxon>Bacteria</taxon>
        <taxon>Thermotogati</taxon>
        <taxon>Thermotogota</taxon>
        <taxon>Thermotogae</taxon>
        <taxon>Petrotogales</taxon>
        <taxon>Petrotogaceae</taxon>
        <taxon>Petrotoga</taxon>
    </lineage>
</organism>
<comment type="subcellular location">
    <subcellularLocation>
        <location evidence="2">Cytoplasm</location>
    </subcellularLocation>
</comment>
<gene>
    <name evidence="2" type="primary">hpf</name>
    <name evidence="5" type="ORF">X929_05645</name>
</gene>
<evidence type="ECO:0000256" key="2">
    <source>
        <dbReference type="HAMAP-Rule" id="MF_00839"/>
    </source>
</evidence>
<dbReference type="Proteomes" id="UP000236434">
    <property type="component" value="Unassembled WGS sequence"/>
</dbReference>
<dbReference type="RefSeq" id="WP_103067040.1">
    <property type="nucleotide sequence ID" value="NZ_AZRL01000016.1"/>
</dbReference>
<keyword evidence="2" id="KW-0963">Cytoplasm</keyword>
<sequence>MEYKVYTKEVELTEALENYIEKRMSKPDHLLKKHPDIVSPSDVRITKERGIYKVEITTHIKALSKIIKVEERSNDLYEAIDKVTDSLERKIRKLKNRLQEQSRADKKVRMEIEQNFLNTNINDLNFNDESETVGEEKPNAPKIVRTKNFDLTLMNVEEAMLQMQLLGHSFFVFRNPENDAISVLYERKDGDLGLIEFNE</sequence>
<accession>A0A2K1NZN8</accession>
<dbReference type="GO" id="GO:0043024">
    <property type="term" value="F:ribosomal small subunit binding"/>
    <property type="evidence" value="ECO:0007669"/>
    <property type="project" value="TreeGrafter"/>
</dbReference>
<feature type="coiled-coil region" evidence="3">
    <location>
        <begin position="77"/>
        <end position="111"/>
    </location>
</feature>
<keyword evidence="3" id="KW-0175">Coiled coil</keyword>
<dbReference type="Pfam" id="PF02482">
    <property type="entry name" value="Ribosomal_S30AE"/>
    <property type="match status" value="1"/>
</dbReference>
<dbReference type="SUPFAM" id="SSF69754">
    <property type="entry name" value="Ribosome binding protein Y (YfiA homologue)"/>
    <property type="match status" value="1"/>
</dbReference>
<dbReference type="NCBIfam" id="TIGR00741">
    <property type="entry name" value="yfiA"/>
    <property type="match status" value="1"/>
</dbReference>
<name>A0A2K1NZN8_9BACT</name>
<dbReference type="GO" id="GO:0045900">
    <property type="term" value="P:negative regulation of translational elongation"/>
    <property type="evidence" value="ECO:0007669"/>
    <property type="project" value="TreeGrafter"/>
</dbReference>
<dbReference type="GO" id="GO:0022627">
    <property type="term" value="C:cytosolic small ribosomal subunit"/>
    <property type="evidence" value="ECO:0007669"/>
    <property type="project" value="TreeGrafter"/>
</dbReference>
<evidence type="ECO:0000313" key="5">
    <source>
        <dbReference type="EMBL" id="PNR95998.1"/>
    </source>
</evidence>
<dbReference type="Gene3D" id="3.30.160.100">
    <property type="entry name" value="Ribosome hibernation promotion factor-like"/>
    <property type="match status" value="1"/>
</dbReference>
<proteinExistence type="inferred from homology"/>
<comment type="caution">
    <text evidence="5">The sequence shown here is derived from an EMBL/GenBank/DDBJ whole genome shotgun (WGS) entry which is preliminary data.</text>
</comment>
<keyword evidence="5" id="KW-0689">Ribosomal protein</keyword>
<evidence type="ECO:0000259" key="4">
    <source>
        <dbReference type="Pfam" id="PF16321"/>
    </source>
</evidence>